<dbReference type="PROSITE" id="PS50893">
    <property type="entry name" value="ABC_TRANSPORTER_2"/>
    <property type="match status" value="1"/>
</dbReference>
<dbReference type="InterPro" id="IPR052156">
    <property type="entry name" value="BCAA_Transport_ATP-bd_LivF"/>
</dbReference>
<evidence type="ECO:0000256" key="4">
    <source>
        <dbReference type="ARBA" id="ARBA00022840"/>
    </source>
</evidence>
<evidence type="ECO:0000256" key="1">
    <source>
        <dbReference type="ARBA" id="ARBA00005417"/>
    </source>
</evidence>
<dbReference type="Pfam" id="PF00005">
    <property type="entry name" value="ABC_tran"/>
    <property type="match status" value="1"/>
</dbReference>
<dbReference type="InterPro" id="IPR027417">
    <property type="entry name" value="P-loop_NTPase"/>
</dbReference>
<keyword evidence="4 7" id="KW-0067">ATP-binding</keyword>
<sequence length="250" mass="27444">MLRLRNVDLAYGRIQAVRRVSLHVGAGEIVALIGANGAGKTTLLTAVSGLMRPAGGVMEFDGGDLTRMQPDAIVRAGISHVPEGRLVFGPMTVEDNLLLGSFSRRRFGRRLDVRDELDRMYTMFPRLHERRAQAAGTLSGGEQQMLAIARALMAKPRMLLLDEPGMGLAPTVTKEIFRHVVELRDALGLTVLLVEQNARAALRIADRGYVLETGRIILQGQAGELLANRDVQRAYLGRDLDRETQPARAE</sequence>
<comment type="similarity">
    <text evidence="1">Belongs to the ABC transporter superfamily.</text>
</comment>
<dbReference type="GO" id="GO:0015807">
    <property type="term" value="P:L-amino acid transport"/>
    <property type="evidence" value="ECO:0007669"/>
    <property type="project" value="TreeGrafter"/>
</dbReference>
<dbReference type="EMBL" id="BLVP01000002">
    <property type="protein sequence ID" value="GFM36155.1"/>
    <property type="molecule type" value="Genomic_DNA"/>
</dbReference>
<feature type="domain" description="ABC transporter" evidence="6">
    <location>
        <begin position="2"/>
        <end position="238"/>
    </location>
</feature>
<dbReference type="CDD" id="cd03224">
    <property type="entry name" value="ABC_TM1139_LivF_branched"/>
    <property type="match status" value="1"/>
</dbReference>
<keyword evidence="5" id="KW-0029">Amino-acid transport</keyword>
<dbReference type="PANTHER" id="PTHR43820:SF4">
    <property type="entry name" value="HIGH-AFFINITY BRANCHED-CHAIN AMINO ACID TRANSPORT ATP-BINDING PROTEIN LIVF"/>
    <property type="match status" value="1"/>
</dbReference>
<dbReference type="InterPro" id="IPR003439">
    <property type="entry name" value="ABC_transporter-like_ATP-bd"/>
</dbReference>
<evidence type="ECO:0000313" key="7">
    <source>
        <dbReference type="EMBL" id="GFM36155.1"/>
    </source>
</evidence>
<dbReference type="RefSeq" id="WP_174408831.1">
    <property type="nucleotide sequence ID" value="NZ_BLVP01000002.1"/>
</dbReference>
<dbReference type="AlphaFoldDB" id="A0A7J0BSN7"/>
<comment type="caution">
    <text evidence="7">The sequence shown here is derived from an EMBL/GenBank/DDBJ whole genome shotgun (WGS) entry which is preliminary data.</text>
</comment>
<evidence type="ECO:0000256" key="3">
    <source>
        <dbReference type="ARBA" id="ARBA00022741"/>
    </source>
</evidence>
<gene>
    <name evidence="7" type="primary">livF_2</name>
    <name evidence="7" type="ORF">DSM19430T_08390</name>
</gene>
<dbReference type="Gene3D" id="3.40.50.300">
    <property type="entry name" value="P-loop containing nucleotide triphosphate hydrolases"/>
    <property type="match status" value="1"/>
</dbReference>
<evidence type="ECO:0000256" key="5">
    <source>
        <dbReference type="ARBA" id="ARBA00022970"/>
    </source>
</evidence>
<organism evidence="7 8">
    <name type="scientific">Desulfovibrio psychrotolerans</name>
    <dbReference type="NCBI Taxonomy" id="415242"/>
    <lineage>
        <taxon>Bacteria</taxon>
        <taxon>Pseudomonadati</taxon>
        <taxon>Thermodesulfobacteriota</taxon>
        <taxon>Desulfovibrionia</taxon>
        <taxon>Desulfovibrionales</taxon>
        <taxon>Desulfovibrionaceae</taxon>
        <taxon>Desulfovibrio</taxon>
    </lineage>
</organism>
<dbReference type="Proteomes" id="UP000503820">
    <property type="component" value="Unassembled WGS sequence"/>
</dbReference>
<dbReference type="SUPFAM" id="SSF52540">
    <property type="entry name" value="P-loop containing nucleoside triphosphate hydrolases"/>
    <property type="match status" value="1"/>
</dbReference>
<evidence type="ECO:0000259" key="6">
    <source>
        <dbReference type="PROSITE" id="PS50893"/>
    </source>
</evidence>
<evidence type="ECO:0000256" key="2">
    <source>
        <dbReference type="ARBA" id="ARBA00022448"/>
    </source>
</evidence>
<proteinExistence type="inferred from homology"/>
<dbReference type="GO" id="GO:0015658">
    <property type="term" value="F:branched-chain amino acid transmembrane transporter activity"/>
    <property type="evidence" value="ECO:0007669"/>
    <property type="project" value="TreeGrafter"/>
</dbReference>
<dbReference type="GO" id="GO:0016887">
    <property type="term" value="F:ATP hydrolysis activity"/>
    <property type="evidence" value="ECO:0007669"/>
    <property type="project" value="InterPro"/>
</dbReference>
<dbReference type="InterPro" id="IPR017871">
    <property type="entry name" value="ABC_transporter-like_CS"/>
</dbReference>
<dbReference type="SMART" id="SM00382">
    <property type="entry name" value="AAA"/>
    <property type="match status" value="1"/>
</dbReference>
<accession>A0A7J0BSN7</accession>
<keyword evidence="8" id="KW-1185">Reference proteome</keyword>
<name>A0A7J0BSN7_9BACT</name>
<dbReference type="GO" id="GO:0005524">
    <property type="term" value="F:ATP binding"/>
    <property type="evidence" value="ECO:0007669"/>
    <property type="project" value="UniProtKB-KW"/>
</dbReference>
<keyword evidence="3" id="KW-0547">Nucleotide-binding</keyword>
<dbReference type="InterPro" id="IPR003593">
    <property type="entry name" value="AAA+_ATPase"/>
</dbReference>
<dbReference type="PROSITE" id="PS00211">
    <property type="entry name" value="ABC_TRANSPORTER_1"/>
    <property type="match status" value="1"/>
</dbReference>
<evidence type="ECO:0000313" key="8">
    <source>
        <dbReference type="Proteomes" id="UP000503820"/>
    </source>
</evidence>
<keyword evidence="2" id="KW-0813">Transport</keyword>
<protein>
    <submittedName>
        <fullName evidence="7">ABC transporter ATP-binding protein</fullName>
    </submittedName>
</protein>
<reference evidence="7 8" key="1">
    <citation type="submission" date="2020-05" db="EMBL/GenBank/DDBJ databases">
        <title>Draft genome sequence of Desulfovibrio psychrotolerans JS1T.</title>
        <authorList>
            <person name="Ueno A."/>
            <person name="Tamazawa S."/>
            <person name="Tamamura S."/>
            <person name="Murakami T."/>
            <person name="Kiyama T."/>
            <person name="Inomata H."/>
            <person name="Amano Y."/>
            <person name="Miyakawa K."/>
            <person name="Tamaki H."/>
            <person name="Naganuma T."/>
            <person name="Kaneko K."/>
        </authorList>
    </citation>
    <scope>NUCLEOTIDE SEQUENCE [LARGE SCALE GENOMIC DNA]</scope>
    <source>
        <strain evidence="7 8">JS1</strain>
    </source>
</reference>
<dbReference type="PANTHER" id="PTHR43820">
    <property type="entry name" value="HIGH-AFFINITY BRANCHED-CHAIN AMINO ACID TRANSPORT ATP-BINDING PROTEIN LIVF"/>
    <property type="match status" value="1"/>
</dbReference>